<evidence type="ECO:0000313" key="2">
    <source>
        <dbReference type="Proteomes" id="UP000000270"/>
    </source>
</evidence>
<dbReference type="Proteomes" id="UP000000270">
    <property type="component" value="Chromosome"/>
</dbReference>
<dbReference type="STRING" id="438753.AZC_1813"/>
<name>A8I545_AZOC5</name>
<dbReference type="HOGENOM" id="CLU_059501_0_0_5"/>
<keyword evidence="2" id="KW-1185">Reference proteome</keyword>
<reference evidence="1 2" key="5">
    <citation type="journal article" date="2010" name="Appl. Environ. Microbiol.">
        <title>phrR-like gene praR of Azorhizobium caulinodans ORS571 is essential for symbiosis with Sesbania rostrata and is involved in expression of reb genes.</title>
        <authorList>
            <person name="Akiba N."/>
            <person name="Aono T."/>
            <person name="Toyazaki H."/>
            <person name="Sato S."/>
            <person name="Oyaizu H."/>
        </authorList>
    </citation>
    <scope>NUCLEOTIDE SEQUENCE [LARGE SCALE GENOMIC DNA]</scope>
    <source>
        <strain evidence="2">ATCC 43989 / DSM 5975 / JCM 20966 / LMG 6465 / NBRC 14845 / NCIMB 13405 / ORS 571</strain>
    </source>
</reference>
<dbReference type="EMBL" id="AP009384">
    <property type="protein sequence ID" value="BAF87811.1"/>
    <property type="molecule type" value="Genomic_DNA"/>
</dbReference>
<organism evidence="1 2">
    <name type="scientific">Azorhizobium caulinodans (strain ATCC 43989 / DSM 5975 / JCM 20966 / LMG 6465 / NBRC 14845 / NCIMB 13405 / ORS 571)</name>
    <dbReference type="NCBI Taxonomy" id="438753"/>
    <lineage>
        <taxon>Bacteria</taxon>
        <taxon>Pseudomonadati</taxon>
        <taxon>Pseudomonadota</taxon>
        <taxon>Alphaproteobacteria</taxon>
        <taxon>Hyphomicrobiales</taxon>
        <taxon>Xanthobacteraceae</taxon>
        <taxon>Azorhizobium</taxon>
    </lineage>
</organism>
<dbReference type="KEGG" id="azc:AZC_1813"/>
<reference evidence="1 2" key="6">
    <citation type="journal article" date="2011" name="Appl. Environ. Microbiol.">
        <title>Involvement of the azorhizobial chromosome partition gene (parA) in the onset of bacteroid differentiation during Sesbania rostrata stem nodule development.</title>
        <authorList>
            <person name="Liu CT."/>
            <person name="Lee KB."/>
            <person name="Wang YS."/>
            <person name="Peng MH."/>
            <person name="Lee KT."/>
            <person name="Suzuki S."/>
            <person name="Suzuki T."/>
            <person name="Oyaizu H."/>
        </authorList>
    </citation>
    <scope>NUCLEOTIDE SEQUENCE [LARGE SCALE GENOMIC DNA]</scope>
    <source>
        <strain evidence="2">ATCC 43989 / DSM 5975 / JCM 20966 / LMG 6465 / NBRC 14845 / NCIMB 13405 / ORS 571</strain>
    </source>
</reference>
<proteinExistence type="predicted"/>
<reference evidence="1 2" key="1">
    <citation type="journal article" date="2007" name="Appl. Environ. Microbiol.">
        <title>Rhizobial factors required for stem nodule maturation and maintenance in Sesbania rostrata-Azorhizobium caulinodans ORS571 symbiosis.</title>
        <authorList>
            <person name="Suzuki S."/>
            <person name="Aono T."/>
            <person name="Lee KB."/>
            <person name="Suzuki T."/>
            <person name="Liu CT."/>
            <person name="Miwa H."/>
            <person name="Wakao S."/>
            <person name="Iki T."/>
            <person name="Oyaizu H."/>
        </authorList>
    </citation>
    <scope>NUCLEOTIDE SEQUENCE [LARGE SCALE GENOMIC DNA]</scope>
    <source>
        <strain evidence="2">ATCC 43989 / DSM 5975 / JCM 20966 / LMG 6465 / NBRC 14845 / NCIMB 13405 / ORS 571</strain>
    </source>
</reference>
<evidence type="ECO:0008006" key="3">
    <source>
        <dbReference type="Google" id="ProtNLM"/>
    </source>
</evidence>
<dbReference type="RefSeq" id="WP_012170341.1">
    <property type="nucleotide sequence ID" value="NC_009937.1"/>
</dbReference>
<gene>
    <name evidence="1" type="ordered locus">AZC_1813</name>
</gene>
<reference evidence="2" key="2">
    <citation type="submission" date="2007-04" db="EMBL/GenBank/DDBJ databases">
        <title>Complete genome sequence of the nitrogen-fixing bacterium Azorhizobium caulinodans ORS571.</title>
        <authorList>
            <person name="Lee K.B."/>
            <person name="Backer P.D."/>
            <person name="Aono T."/>
            <person name="Liu C.T."/>
            <person name="Suzuki S."/>
            <person name="Suzuki T."/>
            <person name="Kaneko T."/>
            <person name="Yamada M."/>
            <person name="Tabata S."/>
            <person name="Kupfer D.M."/>
            <person name="Najar F.Z."/>
            <person name="Wiley G.B."/>
            <person name="Roe B."/>
            <person name="Binnewies T."/>
            <person name="Ussery D."/>
            <person name="Vereecke D."/>
            <person name="Gevers D."/>
            <person name="Holsters M."/>
            <person name="Oyaizu H."/>
        </authorList>
    </citation>
    <scope>NUCLEOTIDE SEQUENCE [LARGE SCALE GENOMIC DNA]</scope>
    <source>
        <strain evidence="2">ATCC 43989 / DSM 5975 / JCM 20966 / LMG 6465 / NBRC 14845 / NCIMB 13405 / ORS 571</strain>
    </source>
</reference>
<reference evidence="1 2" key="4">
    <citation type="journal article" date="2009" name="Appl. Environ. Microbiol.">
        <title>Comparative genome-wide transcriptional profiling of Azorhizobium caulinodans ORS571 grown under free-living and symbiotic conditions.</title>
        <authorList>
            <person name="Tsukada S."/>
            <person name="Aono T."/>
            <person name="Akiba N."/>
            <person name="Lee KB."/>
            <person name="Liu CT."/>
            <person name="Toyazaki H."/>
            <person name="Oyaizu H."/>
        </authorList>
    </citation>
    <scope>NUCLEOTIDE SEQUENCE [LARGE SCALE GENOMIC DNA]</scope>
    <source>
        <strain evidence="2">ATCC 43989 / DSM 5975 / JCM 20966 / LMG 6465 / NBRC 14845 / NCIMB 13405 / ORS 571</strain>
    </source>
</reference>
<evidence type="ECO:0000313" key="1">
    <source>
        <dbReference type="EMBL" id="BAF87811.1"/>
    </source>
</evidence>
<dbReference type="Gene3D" id="3.30.470.20">
    <property type="entry name" value="ATP-grasp fold, B domain"/>
    <property type="match status" value="1"/>
</dbReference>
<dbReference type="eggNOG" id="COG1821">
    <property type="taxonomic scope" value="Bacteria"/>
</dbReference>
<sequence>MRIFVCEFLTGGGMRAEPLPGEAVAEALLLRTVLVHDLESVPGLSVTVAQDDRLGAGDGIMAAVGEGVDPRAAWRALSADADLVWPLSRDASRTAALVGAFRACGRRVIGHRAEALELLSAPDRLTAALTAAGIPADPNARGDALSLSVLARSDGLAVLALHHRHLAADGRLAAMTIGAAAERSGPFASLALSVVRAVPGLSGLFDIDICRTPDGPCVTAISPGLALSYVGLHKSLGVNPVAFLPDFIRNGRPPQMPHLPQPVAIELKLRA</sequence>
<protein>
    <recommendedName>
        <fullName evidence="3">ATP-grasp domain-containing protein</fullName>
    </recommendedName>
</protein>
<reference evidence="1 2" key="3">
    <citation type="journal article" date="2008" name="BMC Genomics">
        <title>The genome of the versatile nitrogen fixer Azorhizobium caulinodans ORS571.</title>
        <authorList>
            <person name="Lee KB."/>
            <person name="Backer P.D."/>
            <person name="Aono T."/>
            <person name="Liu CT."/>
            <person name="Suzuki S."/>
            <person name="Suzuki T."/>
            <person name="Kaneko T."/>
            <person name="Yamada M."/>
            <person name="Tabata S."/>
            <person name="Kupfer D.M."/>
            <person name="Najar F.Z."/>
            <person name="Wiley G.B."/>
            <person name="Roe B."/>
            <person name="Binnewies T.T."/>
            <person name="Ussery D.W."/>
            <person name="D'Haeze W."/>
            <person name="Herder J.D."/>
            <person name="Gevers D."/>
            <person name="Vereecke D."/>
            <person name="Holsters M."/>
            <person name="Oyaizu H."/>
        </authorList>
    </citation>
    <scope>NUCLEOTIDE SEQUENCE [LARGE SCALE GENOMIC DNA]</scope>
    <source>
        <strain evidence="2">ATCC 43989 / DSM 5975 / JCM 20966 / LMG 6465 / NBRC 14845 / NCIMB 13405 / ORS 571</strain>
    </source>
</reference>
<accession>A8I545</accession>
<dbReference type="AlphaFoldDB" id="A8I545"/>